<dbReference type="InterPro" id="IPR004370">
    <property type="entry name" value="4-OT-like_dom"/>
</dbReference>
<accession>A0A2V2N4G9</accession>
<organism evidence="4 5">
    <name type="scientific">Methanospirillum lacunae</name>
    <dbReference type="NCBI Taxonomy" id="668570"/>
    <lineage>
        <taxon>Archaea</taxon>
        <taxon>Methanobacteriati</taxon>
        <taxon>Methanobacteriota</taxon>
        <taxon>Stenosarchaea group</taxon>
        <taxon>Methanomicrobia</taxon>
        <taxon>Methanomicrobiales</taxon>
        <taxon>Methanospirillaceae</taxon>
        <taxon>Methanospirillum</taxon>
    </lineage>
</organism>
<keyword evidence="5" id="KW-1185">Reference proteome</keyword>
<feature type="domain" description="4-oxalocrotonate tautomerase-like" evidence="3">
    <location>
        <begin position="2"/>
        <end position="59"/>
    </location>
</feature>
<evidence type="ECO:0000259" key="3">
    <source>
        <dbReference type="Pfam" id="PF01361"/>
    </source>
</evidence>
<dbReference type="Gene3D" id="3.30.429.10">
    <property type="entry name" value="Macrophage Migration Inhibitory Factor"/>
    <property type="match status" value="1"/>
</dbReference>
<evidence type="ECO:0000313" key="5">
    <source>
        <dbReference type="Proteomes" id="UP000245657"/>
    </source>
</evidence>
<dbReference type="InterPro" id="IPR014347">
    <property type="entry name" value="Tautomerase/MIF_sf"/>
</dbReference>
<dbReference type="SUPFAM" id="SSF55331">
    <property type="entry name" value="Tautomerase/MIF"/>
    <property type="match status" value="1"/>
</dbReference>
<dbReference type="RefSeq" id="WP_109969915.1">
    <property type="nucleotide sequence ID" value="NZ_CP176093.1"/>
</dbReference>
<comment type="similarity">
    <text evidence="1">Belongs to the 4-oxalocrotonate tautomerase family.</text>
</comment>
<evidence type="ECO:0000313" key="4">
    <source>
        <dbReference type="EMBL" id="PWR70153.1"/>
    </source>
</evidence>
<dbReference type="Pfam" id="PF01361">
    <property type="entry name" value="Tautomerase"/>
    <property type="match status" value="1"/>
</dbReference>
<dbReference type="GeneID" id="97548316"/>
<protein>
    <submittedName>
        <fullName evidence="4">4-oxalocrotonate tautomerase</fullName>
    </submittedName>
</protein>
<dbReference type="AlphaFoldDB" id="A0A2V2N4G9"/>
<dbReference type="GO" id="GO:0016853">
    <property type="term" value="F:isomerase activity"/>
    <property type="evidence" value="ECO:0007669"/>
    <property type="project" value="UniProtKB-KW"/>
</dbReference>
<proteinExistence type="inferred from homology"/>
<reference evidence="4 5" key="1">
    <citation type="submission" date="2018-05" db="EMBL/GenBank/DDBJ databases">
        <title>Draft genome of Methanospirillum lacunae Ki8-1.</title>
        <authorList>
            <person name="Dueholm M.S."/>
            <person name="Nielsen P.H."/>
            <person name="Bakmann L.F."/>
            <person name="Otzen D.E."/>
        </authorList>
    </citation>
    <scope>NUCLEOTIDE SEQUENCE [LARGE SCALE GENOMIC DNA]</scope>
    <source>
        <strain evidence="4 5">Ki8-1</strain>
    </source>
</reference>
<gene>
    <name evidence="4" type="ORF">DK846_15555</name>
</gene>
<evidence type="ECO:0000256" key="1">
    <source>
        <dbReference type="ARBA" id="ARBA00006723"/>
    </source>
</evidence>
<dbReference type="EMBL" id="QGMY01000016">
    <property type="protein sequence ID" value="PWR70153.1"/>
    <property type="molecule type" value="Genomic_DNA"/>
</dbReference>
<dbReference type="Proteomes" id="UP000245657">
    <property type="component" value="Unassembled WGS sequence"/>
</dbReference>
<dbReference type="PANTHER" id="PTHR35530:SF1">
    <property type="entry name" value="2-HYDROXYMUCONATE TAUTOMERASE"/>
    <property type="match status" value="1"/>
</dbReference>
<evidence type="ECO:0000256" key="2">
    <source>
        <dbReference type="ARBA" id="ARBA00023235"/>
    </source>
</evidence>
<comment type="caution">
    <text evidence="4">The sequence shown here is derived from an EMBL/GenBank/DDBJ whole genome shotgun (WGS) entry which is preliminary data.</text>
</comment>
<name>A0A2V2N4G9_9EURY</name>
<dbReference type="PANTHER" id="PTHR35530">
    <property type="entry name" value="TAUTOMERASE-RELATED"/>
    <property type="match status" value="1"/>
</dbReference>
<dbReference type="OrthoDB" id="8161at2157"/>
<sequence length="62" mass="6790">MPAVQITMAEGRTQDQKRAVARRVTDVLVEELGVSPDAITVYIYEIGRDHIAKSGVFLSDTA</sequence>
<keyword evidence="2" id="KW-0413">Isomerase</keyword>